<sequence>MPPIRGKARDAVVSMETDARGGPAGPSNAEGGAGPELNLPPKPKFAPLSAKEMSGNKVEFRKIPVPAHRYTPLKENWLAIYNPIYETMKLDIRMNLKARKVEIKTRADTADISALQRAADFVQAFILGFDVGDAIALLRLDDLYVESFEIKDVKTLRGEHLSRAIGRLSGKNGRTKFAIENSTKTRVVLADTRIHILGSFANIRVARDALCSLILGSPPGKVYSKLRAVSARLSER</sequence>
<name>A0A1Y1HZ63_KLENI</name>
<dbReference type="OrthoDB" id="1932641at2759"/>
<dbReference type="InterPro" id="IPR055212">
    <property type="entry name" value="KH-I_PNO1_first"/>
</dbReference>
<evidence type="ECO:0000259" key="6">
    <source>
        <dbReference type="SMART" id="SM00322"/>
    </source>
</evidence>
<keyword evidence="4" id="KW-0539">Nucleus</keyword>
<evidence type="ECO:0000313" key="8">
    <source>
        <dbReference type="Proteomes" id="UP000054558"/>
    </source>
</evidence>
<dbReference type="AlphaFoldDB" id="A0A1Y1HZ63"/>
<dbReference type="PANTHER" id="PTHR12826:SF13">
    <property type="entry name" value="RNA-BINDING PROTEIN PNO1"/>
    <property type="match status" value="1"/>
</dbReference>
<comment type="similarity">
    <text evidence="2">Belongs to the PNO1 family.</text>
</comment>
<comment type="subcellular location">
    <subcellularLocation>
        <location evidence="1">Nucleus</location>
        <location evidence="1">Nucleolus</location>
    </subcellularLocation>
</comment>
<dbReference type="Pfam" id="PF22891">
    <property type="entry name" value="KH_PNO1_2nd"/>
    <property type="match status" value="1"/>
</dbReference>
<organism evidence="7 8">
    <name type="scientific">Klebsormidium nitens</name>
    <name type="common">Green alga</name>
    <name type="synonym">Ulothrix nitens</name>
    <dbReference type="NCBI Taxonomy" id="105231"/>
    <lineage>
        <taxon>Eukaryota</taxon>
        <taxon>Viridiplantae</taxon>
        <taxon>Streptophyta</taxon>
        <taxon>Klebsormidiophyceae</taxon>
        <taxon>Klebsormidiales</taxon>
        <taxon>Klebsormidiaceae</taxon>
        <taxon>Klebsormidium</taxon>
    </lineage>
</organism>
<feature type="region of interest" description="Disordered" evidence="5">
    <location>
        <begin position="1"/>
        <end position="40"/>
    </location>
</feature>
<reference evidence="7 8" key="1">
    <citation type="journal article" date="2014" name="Nat. Commun.">
        <title>Klebsormidium flaccidum genome reveals primary factors for plant terrestrial adaptation.</title>
        <authorList>
            <person name="Hori K."/>
            <person name="Maruyama F."/>
            <person name="Fujisawa T."/>
            <person name="Togashi T."/>
            <person name="Yamamoto N."/>
            <person name="Seo M."/>
            <person name="Sato S."/>
            <person name="Yamada T."/>
            <person name="Mori H."/>
            <person name="Tajima N."/>
            <person name="Moriyama T."/>
            <person name="Ikeuchi M."/>
            <person name="Watanabe M."/>
            <person name="Wada H."/>
            <person name="Kobayashi K."/>
            <person name="Saito M."/>
            <person name="Masuda T."/>
            <person name="Sasaki-Sekimoto Y."/>
            <person name="Mashiguchi K."/>
            <person name="Awai K."/>
            <person name="Shimojima M."/>
            <person name="Masuda S."/>
            <person name="Iwai M."/>
            <person name="Nobusawa T."/>
            <person name="Narise T."/>
            <person name="Kondo S."/>
            <person name="Saito H."/>
            <person name="Sato R."/>
            <person name="Murakawa M."/>
            <person name="Ihara Y."/>
            <person name="Oshima-Yamada Y."/>
            <person name="Ohtaka K."/>
            <person name="Satoh M."/>
            <person name="Sonobe K."/>
            <person name="Ishii M."/>
            <person name="Ohtani R."/>
            <person name="Kanamori-Sato M."/>
            <person name="Honoki R."/>
            <person name="Miyazaki D."/>
            <person name="Mochizuki H."/>
            <person name="Umetsu J."/>
            <person name="Higashi K."/>
            <person name="Shibata D."/>
            <person name="Kamiya Y."/>
            <person name="Sato N."/>
            <person name="Nakamura Y."/>
            <person name="Tabata S."/>
            <person name="Ida S."/>
            <person name="Kurokawa K."/>
            <person name="Ohta H."/>
        </authorList>
    </citation>
    <scope>NUCLEOTIDE SEQUENCE [LARGE SCALE GENOMIC DNA]</scope>
    <source>
        <strain evidence="7 8">NIES-2285</strain>
    </source>
</reference>
<evidence type="ECO:0000256" key="5">
    <source>
        <dbReference type="SAM" id="MobiDB-lite"/>
    </source>
</evidence>
<evidence type="ECO:0000256" key="4">
    <source>
        <dbReference type="ARBA" id="ARBA00023242"/>
    </source>
</evidence>
<dbReference type="InterPro" id="IPR036612">
    <property type="entry name" value="KH_dom_type_1_sf"/>
</dbReference>
<dbReference type="GO" id="GO:0005730">
    <property type="term" value="C:nucleolus"/>
    <property type="evidence" value="ECO:0007669"/>
    <property type="project" value="UniProtKB-SubCell"/>
</dbReference>
<dbReference type="STRING" id="105231.A0A1Y1HZ63"/>
<dbReference type="FunFam" id="3.30.1370.10:FF:000048">
    <property type="entry name" value="RNA-binding protein PNO1 isoform X2"/>
    <property type="match status" value="1"/>
</dbReference>
<dbReference type="GO" id="GO:0005634">
    <property type="term" value="C:nucleus"/>
    <property type="evidence" value="ECO:0000318"/>
    <property type="project" value="GO_Central"/>
</dbReference>
<dbReference type="CDD" id="cd22391">
    <property type="entry name" value="KH-I_PNO1_rpt1"/>
    <property type="match status" value="1"/>
</dbReference>
<proteinExistence type="inferred from homology"/>
<dbReference type="CDD" id="cd22392">
    <property type="entry name" value="KH-I_PNO1_rpt2"/>
    <property type="match status" value="1"/>
</dbReference>
<keyword evidence="3" id="KW-0694">RNA-binding</keyword>
<dbReference type="Gene3D" id="3.30.1370.10">
    <property type="entry name" value="K Homology domain, type 1"/>
    <property type="match status" value="1"/>
</dbReference>
<dbReference type="FunFam" id="3.30.1370.10:FF:000009">
    <property type="entry name" value="RNA-binding protein PNO1"/>
    <property type="match status" value="1"/>
</dbReference>
<dbReference type="SMART" id="SM00322">
    <property type="entry name" value="KH"/>
    <property type="match status" value="1"/>
</dbReference>
<evidence type="ECO:0000256" key="1">
    <source>
        <dbReference type="ARBA" id="ARBA00004604"/>
    </source>
</evidence>
<evidence type="ECO:0000256" key="2">
    <source>
        <dbReference type="ARBA" id="ARBA00007515"/>
    </source>
</evidence>
<keyword evidence="8" id="KW-1185">Reference proteome</keyword>
<gene>
    <name evidence="7" type="ORF">KFL_000910250</name>
</gene>
<feature type="domain" description="K Homology" evidence="6">
    <location>
        <begin position="142"/>
        <end position="215"/>
    </location>
</feature>
<dbReference type="GO" id="GO:0003723">
    <property type="term" value="F:RNA binding"/>
    <property type="evidence" value="ECO:0007669"/>
    <property type="project" value="UniProtKB-KW"/>
</dbReference>
<dbReference type="EMBL" id="DF237040">
    <property type="protein sequence ID" value="GAQ81806.1"/>
    <property type="molecule type" value="Genomic_DNA"/>
</dbReference>
<evidence type="ECO:0000313" key="7">
    <source>
        <dbReference type="EMBL" id="GAQ81806.1"/>
    </source>
</evidence>
<dbReference type="SUPFAM" id="SSF54791">
    <property type="entry name" value="Eukaryotic type KH-domain (KH-domain type I)"/>
    <property type="match status" value="1"/>
</dbReference>
<dbReference type="PANTHER" id="PTHR12826">
    <property type="entry name" value="RIBONUCLEASE Y"/>
    <property type="match status" value="1"/>
</dbReference>
<protein>
    <recommendedName>
        <fullName evidence="6">K Homology domain-containing protein</fullName>
    </recommendedName>
</protein>
<dbReference type="InterPro" id="IPR004087">
    <property type="entry name" value="KH_dom"/>
</dbReference>
<accession>A0A1Y1HZ63</accession>
<dbReference type="Proteomes" id="UP000054558">
    <property type="component" value="Unassembled WGS sequence"/>
</dbReference>
<dbReference type="OMA" id="TPLRNNW"/>
<dbReference type="InterPro" id="IPR055211">
    <property type="entry name" value="KH_PNO1_2nd"/>
</dbReference>
<evidence type="ECO:0000256" key="3">
    <source>
        <dbReference type="ARBA" id="ARBA00022884"/>
    </source>
</evidence>